<dbReference type="EMBL" id="UINC01116991">
    <property type="protein sequence ID" value="SVC89110.1"/>
    <property type="molecule type" value="Genomic_DNA"/>
</dbReference>
<proteinExistence type="predicted"/>
<accession>A0A382QW10</accession>
<gene>
    <name evidence="1" type="ORF">METZ01_LOCUS341964</name>
</gene>
<reference evidence="1" key="1">
    <citation type="submission" date="2018-05" db="EMBL/GenBank/DDBJ databases">
        <authorList>
            <person name="Lanie J.A."/>
            <person name="Ng W.-L."/>
            <person name="Kazmierczak K.M."/>
            <person name="Andrzejewski T.M."/>
            <person name="Davidsen T.M."/>
            <person name="Wayne K.J."/>
            <person name="Tettelin H."/>
            <person name="Glass J.I."/>
            <person name="Rusch D."/>
            <person name="Podicherti R."/>
            <person name="Tsui H.-C.T."/>
            <person name="Winkler M.E."/>
        </authorList>
    </citation>
    <scope>NUCLEOTIDE SEQUENCE</scope>
</reference>
<organism evidence="1">
    <name type="scientific">marine metagenome</name>
    <dbReference type="NCBI Taxonomy" id="408172"/>
    <lineage>
        <taxon>unclassified sequences</taxon>
        <taxon>metagenomes</taxon>
        <taxon>ecological metagenomes</taxon>
    </lineage>
</organism>
<feature type="non-terminal residue" evidence="1">
    <location>
        <position position="39"/>
    </location>
</feature>
<dbReference type="AlphaFoldDB" id="A0A382QW10"/>
<protein>
    <submittedName>
        <fullName evidence="1">Uncharacterized protein</fullName>
    </submittedName>
</protein>
<sequence>MTKIFGDYDQAGLDAEYDNRAKVPNTLAMLADFAERSAD</sequence>
<evidence type="ECO:0000313" key="1">
    <source>
        <dbReference type="EMBL" id="SVC89110.1"/>
    </source>
</evidence>
<name>A0A382QW10_9ZZZZ</name>